<feature type="domain" description="NB-ARC" evidence="1">
    <location>
        <begin position="52"/>
        <end position="116"/>
    </location>
</feature>
<dbReference type="EMBL" id="JBANQN010000004">
    <property type="protein sequence ID" value="KAK6791991.1"/>
    <property type="molecule type" value="Genomic_DNA"/>
</dbReference>
<accession>A0AAN8TXG8</accession>
<dbReference type="GO" id="GO:0043531">
    <property type="term" value="F:ADP binding"/>
    <property type="evidence" value="ECO:0007669"/>
    <property type="project" value="InterPro"/>
</dbReference>
<dbReference type="SUPFAM" id="SSF52540">
    <property type="entry name" value="P-loop containing nucleoside triphosphate hydrolases"/>
    <property type="match status" value="1"/>
</dbReference>
<dbReference type="Pfam" id="PF00931">
    <property type="entry name" value="NB-ARC"/>
    <property type="match status" value="1"/>
</dbReference>
<dbReference type="Gene3D" id="3.40.50.300">
    <property type="entry name" value="P-loop containing nucleotide triphosphate hydrolases"/>
    <property type="match status" value="1"/>
</dbReference>
<gene>
    <name evidence="2" type="ORF">RDI58_011072</name>
</gene>
<reference evidence="2 3" key="1">
    <citation type="submission" date="2024-02" db="EMBL/GenBank/DDBJ databases">
        <title>de novo genome assembly of Solanum bulbocastanum strain 11H21.</title>
        <authorList>
            <person name="Hosaka A.J."/>
        </authorList>
    </citation>
    <scope>NUCLEOTIDE SEQUENCE [LARGE SCALE GENOMIC DNA]</scope>
    <source>
        <tissue evidence="2">Young leaves</tissue>
    </source>
</reference>
<dbReference type="InterPro" id="IPR002182">
    <property type="entry name" value="NB-ARC"/>
</dbReference>
<dbReference type="AlphaFoldDB" id="A0AAN8TXG8"/>
<proteinExistence type="predicted"/>
<dbReference type="Proteomes" id="UP001371456">
    <property type="component" value="Unassembled WGS sequence"/>
</dbReference>
<protein>
    <recommendedName>
        <fullName evidence="1">NB-ARC domain-containing protein</fullName>
    </recommendedName>
</protein>
<organism evidence="2 3">
    <name type="scientific">Solanum bulbocastanum</name>
    <name type="common">Wild potato</name>
    <dbReference type="NCBI Taxonomy" id="147425"/>
    <lineage>
        <taxon>Eukaryota</taxon>
        <taxon>Viridiplantae</taxon>
        <taxon>Streptophyta</taxon>
        <taxon>Embryophyta</taxon>
        <taxon>Tracheophyta</taxon>
        <taxon>Spermatophyta</taxon>
        <taxon>Magnoliopsida</taxon>
        <taxon>eudicotyledons</taxon>
        <taxon>Gunneridae</taxon>
        <taxon>Pentapetalae</taxon>
        <taxon>asterids</taxon>
        <taxon>lamiids</taxon>
        <taxon>Solanales</taxon>
        <taxon>Solanaceae</taxon>
        <taxon>Solanoideae</taxon>
        <taxon>Solaneae</taxon>
        <taxon>Solanum</taxon>
    </lineage>
</organism>
<evidence type="ECO:0000313" key="2">
    <source>
        <dbReference type="EMBL" id="KAK6791991.1"/>
    </source>
</evidence>
<evidence type="ECO:0000259" key="1">
    <source>
        <dbReference type="Pfam" id="PF00931"/>
    </source>
</evidence>
<evidence type="ECO:0000313" key="3">
    <source>
        <dbReference type="Proteomes" id="UP001371456"/>
    </source>
</evidence>
<comment type="caution">
    <text evidence="2">The sequence shown here is derived from an EMBL/GenBank/DDBJ whole genome shotgun (WGS) entry which is preliminary data.</text>
</comment>
<keyword evidence="3" id="KW-1185">Reference proteome</keyword>
<dbReference type="InterPro" id="IPR027417">
    <property type="entry name" value="P-loop_NTPase"/>
</dbReference>
<sequence length="121" mass="14041">MIENVDSAREEWMKVKNLYGNIKDKKLQTFDHAVSLSQHVLELVNIVVGYNYELEMLQDKLIRGLEEMKVISLVGTGRIGKTTFTTRIFNESVITTHFDVRANIIVSQEYRVRNLYLGLLH</sequence>
<name>A0AAN8TXG8_SOLBU</name>